<accession>A0ABT4DKC7</accession>
<organism evidence="2 3">
    <name type="scientific">Fusobacterium simiae</name>
    <dbReference type="NCBI Taxonomy" id="855"/>
    <lineage>
        <taxon>Bacteria</taxon>
        <taxon>Fusobacteriati</taxon>
        <taxon>Fusobacteriota</taxon>
        <taxon>Fusobacteriia</taxon>
        <taxon>Fusobacteriales</taxon>
        <taxon>Fusobacteriaceae</taxon>
        <taxon>Fusobacterium</taxon>
    </lineage>
</organism>
<feature type="transmembrane region" description="Helical" evidence="1">
    <location>
        <begin position="106"/>
        <end position="133"/>
    </location>
</feature>
<feature type="transmembrane region" description="Helical" evidence="1">
    <location>
        <begin position="66"/>
        <end position="86"/>
    </location>
</feature>
<protein>
    <recommendedName>
        <fullName evidence="4">DUF304 domain-containing protein</fullName>
    </recommendedName>
</protein>
<reference evidence="2" key="1">
    <citation type="submission" date="2022-09" db="EMBL/GenBank/DDBJ databases">
        <authorList>
            <person name="Zoaiter M."/>
        </authorList>
    </citation>
    <scope>NUCLEOTIDE SEQUENCE</scope>
    <source>
        <strain evidence="2">DSM 19848</strain>
    </source>
</reference>
<evidence type="ECO:0000256" key="1">
    <source>
        <dbReference type="SAM" id="Phobius"/>
    </source>
</evidence>
<sequence length="253" mass="29947">MVIFGMVGGIIFIPLFFLLSIFLAFTIRKRIIEKIIFIEIDENLKDLAPKEFFYNILKMEKSAKPIYYTEFFLLILDTIYILFAGYKDYLKEIEFLKKYPDFPISPISSFFIKFMIPIILWFIILLLLIFALIMKKKENKRISEMLSGLDKYKLLNYAKEDFINSDRIVGTGMIGQSDIKLGNKYFFSIYPAYIIPYSWIDNVKVEKLSAYRGGAGTRYYLDFTFKKSFKLIQIFFTKKEIAEKIVKFILKNK</sequence>
<comment type="caution">
    <text evidence="2">The sequence shown here is derived from an EMBL/GenBank/DDBJ whole genome shotgun (WGS) entry which is preliminary data.</text>
</comment>
<keyword evidence="1" id="KW-0472">Membrane</keyword>
<dbReference type="RefSeq" id="WP_265152330.1">
    <property type="nucleotide sequence ID" value="NZ_JAOXXL010000019.1"/>
</dbReference>
<dbReference type="InterPro" id="IPR037272">
    <property type="entry name" value="SNS_sf"/>
</dbReference>
<name>A0ABT4DKC7_FUSSI</name>
<keyword evidence="1" id="KW-0812">Transmembrane</keyword>
<dbReference type="EMBL" id="JAOXXL010000019">
    <property type="protein sequence ID" value="MCY7008433.1"/>
    <property type="molecule type" value="Genomic_DNA"/>
</dbReference>
<keyword evidence="3" id="KW-1185">Reference proteome</keyword>
<dbReference type="Proteomes" id="UP001062738">
    <property type="component" value="Unassembled WGS sequence"/>
</dbReference>
<evidence type="ECO:0000313" key="2">
    <source>
        <dbReference type="EMBL" id="MCY7008433.1"/>
    </source>
</evidence>
<proteinExistence type="predicted"/>
<evidence type="ECO:0008006" key="4">
    <source>
        <dbReference type="Google" id="ProtNLM"/>
    </source>
</evidence>
<keyword evidence="1" id="KW-1133">Transmembrane helix</keyword>
<evidence type="ECO:0000313" key="3">
    <source>
        <dbReference type="Proteomes" id="UP001062738"/>
    </source>
</evidence>
<feature type="transmembrane region" description="Helical" evidence="1">
    <location>
        <begin position="6"/>
        <end position="27"/>
    </location>
</feature>
<dbReference type="SUPFAM" id="SSF161070">
    <property type="entry name" value="SNF-like"/>
    <property type="match status" value="1"/>
</dbReference>
<gene>
    <name evidence="2" type="ORF">OCK72_07155</name>
</gene>